<dbReference type="GO" id="GO:0010038">
    <property type="term" value="P:response to metal ion"/>
    <property type="evidence" value="ECO:0007669"/>
    <property type="project" value="InterPro"/>
</dbReference>
<dbReference type="Pfam" id="PF03091">
    <property type="entry name" value="CutA1"/>
    <property type="match status" value="1"/>
</dbReference>
<dbReference type="InterPro" id="IPR011322">
    <property type="entry name" value="N-reg_PII-like_a/b"/>
</dbReference>
<comment type="caution">
    <text evidence="2">The sequence shown here is derived from an EMBL/GenBank/DDBJ whole genome shotgun (WGS) entry which is preliminary data.</text>
</comment>
<reference evidence="2 3" key="1">
    <citation type="submission" date="2018-02" db="EMBL/GenBank/DDBJ databases">
        <title>Novel Leptospira species isolated from soil and water in Japan.</title>
        <authorList>
            <person name="Nakao R."/>
            <person name="Masuzawa T."/>
        </authorList>
    </citation>
    <scope>NUCLEOTIDE SEQUENCE [LARGE SCALE GENOMIC DNA]</scope>
    <source>
        <strain evidence="2 3">YH101</strain>
    </source>
</reference>
<keyword evidence="3" id="KW-1185">Reference proteome</keyword>
<dbReference type="AlphaFoldDB" id="A0A2P2DZF6"/>
<evidence type="ECO:0000313" key="3">
    <source>
        <dbReference type="Proteomes" id="UP000245133"/>
    </source>
</evidence>
<protein>
    <submittedName>
        <fullName evidence="2">Divalent cation tolerance protein, CutA1 family</fullName>
    </submittedName>
</protein>
<accession>A0A2P2DZF6</accession>
<gene>
    <name evidence="2" type="ORF">LPTSP4_15330</name>
</gene>
<sequence length="116" mass="13393">MIERNRQVRNIWCMARIFLVYITTRDEAEAEKIGEALVLEHLAACANVIPKIKSIYNWNGSLQRDSESLLLLKVKESKLDELIKRAKELHSYELPCIVSYLSGPSNPDYVEWVLNS</sequence>
<comment type="similarity">
    <text evidence="1">Belongs to the CutA family.</text>
</comment>
<proteinExistence type="inferred from homology"/>
<organism evidence="2 3">
    <name type="scientific">Leptospira ryugenii</name>
    <dbReference type="NCBI Taxonomy" id="1917863"/>
    <lineage>
        <taxon>Bacteria</taxon>
        <taxon>Pseudomonadati</taxon>
        <taxon>Spirochaetota</taxon>
        <taxon>Spirochaetia</taxon>
        <taxon>Leptospirales</taxon>
        <taxon>Leptospiraceae</taxon>
        <taxon>Leptospira</taxon>
    </lineage>
</organism>
<name>A0A2P2DZF6_9LEPT</name>
<dbReference type="SUPFAM" id="SSF54913">
    <property type="entry name" value="GlnB-like"/>
    <property type="match status" value="1"/>
</dbReference>
<dbReference type="GO" id="GO:0005507">
    <property type="term" value="F:copper ion binding"/>
    <property type="evidence" value="ECO:0007669"/>
    <property type="project" value="TreeGrafter"/>
</dbReference>
<dbReference type="Proteomes" id="UP000245133">
    <property type="component" value="Unassembled WGS sequence"/>
</dbReference>
<evidence type="ECO:0000313" key="2">
    <source>
        <dbReference type="EMBL" id="GBF50012.1"/>
    </source>
</evidence>
<dbReference type="InterPro" id="IPR015867">
    <property type="entry name" value="N-reg_PII/ATP_PRibTrfase_C"/>
</dbReference>
<dbReference type="PANTHER" id="PTHR23419">
    <property type="entry name" value="DIVALENT CATION TOLERANCE CUTA-RELATED"/>
    <property type="match status" value="1"/>
</dbReference>
<dbReference type="PANTHER" id="PTHR23419:SF8">
    <property type="entry name" value="FI09726P"/>
    <property type="match status" value="1"/>
</dbReference>
<dbReference type="InterPro" id="IPR004323">
    <property type="entry name" value="Ion_tolerance_CutA"/>
</dbReference>
<dbReference type="Gene3D" id="3.30.70.120">
    <property type="match status" value="1"/>
</dbReference>
<dbReference type="EMBL" id="BFBB01000003">
    <property type="protein sequence ID" value="GBF50012.1"/>
    <property type="molecule type" value="Genomic_DNA"/>
</dbReference>
<evidence type="ECO:0000256" key="1">
    <source>
        <dbReference type="ARBA" id="ARBA00010169"/>
    </source>
</evidence>